<proteinExistence type="predicted"/>
<keyword evidence="2" id="KW-1185">Reference proteome</keyword>
<gene>
    <name evidence="1" type="ORF">R3P38DRAFT_2762314</name>
</gene>
<organism evidence="1 2">
    <name type="scientific">Favolaschia claudopus</name>
    <dbReference type="NCBI Taxonomy" id="2862362"/>
    <lineage>
        <taxon>Eukaryota</taxon>
        <taxon>Fungi</taxon>
        <taxon>Dikarya</taxon>
        <taxon>Basidiomycota</taxon>
        <taxon>Agaricomycotina</taxon>
        <taxon>Agaricomycetes</taxon>
        <taxon>Agaricomycetidae</taxon>
        <taxon>Agaricales</taxon>
        <taxon>Marasmiineae</taxon>
        <taxon>Mycenaceae</taxon>
        <taxon>Favolaschia</taxon>
    </lineage>
</organism>
<comment type="caution">
    <text evidence="1">The sequence shown here is derived from an EMBL/GenBank/DDBJ whole genome shotgun (WGS) entry which is preliminary data.</text>
</comment>
<dbReference type="Proteomes" id="UP001362999">
    <property type="component" value="Unassembled WGS sequence"/>
</dbReference>
<dbReference type="EMBL" id="JAWWNJ010000007">
    <property type="protein sequence ID" value="KAK7051841.1"/>
    <property type="molecule type" value="Genomic_DNA"/>
</dbReference>
<sequence>MWTRGHGAMKWGDLRANSSSWVPFGNCRGRVYIPVQILTSILLDAAYLLSIPRFYWNLLVILPCIHTVSAECIDFLSHARCATMRCTFRLVFIRSIPFEFKAICCQVTLQFLSDLNIEGIVTYSAQFGASPSTVNYSIPLYTETTVVYRNYVVPSAPNLFHYNAETMLVFQVEFSSSRVEADSISNSDTVAISSRSSINRDRARLKSQFKSVTNLSFNSTIFFETRPPTSALQPFSAITAVSRPTLCASCQKHVNLNKFFDSKVTTETGSGERGRVGVGETSAFLQRVWALKGLVRREFERRDARGGVGTRRRWERSLSSSFVTEFGASGAGVKGGGACACGTEGMEESGDRGCGRDGGRGRHLGSLCPRAGVSSEGRRVDRLTQWQRRAPTARAVAELSGIVGGGDGCIG</sequence>
<evidence type="ECO:0000313" key="2">
    <source>
        <dbReference type="Proteomes" id="UP001362999"/>
    </source>
</evidence>
<accession>A0AAW0DIU5</accession>
<evidence type="ECO:0000313" key="1">
    <source>
        <dbReference type="EMBL" id="KAK7051841.1"/>
    </source>
</evidence>
<reference evidence="1 2" key="1">
    <citation type="journal article" date="2024" name="J Genomics">
        <title>Draft genome sequencing and assembly of Favolaschia claudopus CIRM-BRFM 2984 isolated from oak limbs.</title>
        <authorList>
            <person name="Navarro D."/>
            <person name="Drula E."/>
            <person name="Chaduli D."/>
            <person name="Cazenave R."/>
            <person name="Ahrendt S."/>
            <person name="Wang J."/>
            <person name="Lipzen A."/>
            <person name="Daum C."/>
            <person name="Barry K."/>
            <person name="Grigoriev I.V."/>
            <person name="Favel A."/>
            <person name="Rosso M.N."/>
            <person name="Martin F."/>
        </authorList>
    </citation>
    <scope>NUCLEOTIDE SEQUENCE [LARGE SCALE GENOMIC DNA]</scope>
    <source>
        <strain evidence="1 2">CIRM-BRFM 2984</strain>
    </source>
</reference>
<dbReference type="AlphaFoldDB" id="A0AAW0DIU5"/>
<name>A0AAW0DIU5_9AGAR</name>
<protein>
    <submittedName>
        <fullName evidence="1">Uncharacterized protein</fullName>
    </submittedName>
</protein>